<dbReference type="AlphaFoldDB" id="A0A4C1XW49"/>
<gene>
    <name evidence="2" type="ORF">EVAR_23332_1</name>
</gene>
<dbReference type="Proteomes" id="UP000299102">
    <property type="component" value="Unassembled WGS sequence"/>
</dbReference>
<proteinExistence type="predicted"/>
<sequence length="153" mass="17151">MQTYNGGGDEIEPSSAHAHALIRLVAVMASRRRALNSAQPHRSSTSRCVDRSTGRPTADAARAPVTSLSDRVPPLEPPQVDRQLTVPHYNEQHLIIVDERQSAVARDSFRGLGLQINFFQKRYRHNRPSNKQLITSGRTRAHPKLIRCTLEGR</sequence>
<organism evidence="2 3">
    <name type="scientific">Eumeta variegata</name>
    <name type="common">Bagworm moth</name>
    <name type="synonym">Eumeta japonica</name>
    <dbReference type="NCBI Taxonomy" id="151549"/>
    <lineage>
        <taxon>Eukaryota</taxon>
        <taxon>Metazoa</taxon>
        <taxon>Ecdysozoa</taxon>
        <taxon>Arthropoda</taxon>
        <taxon>Hexapoda</taxon>
        <taxon>Insecta</taxon>
        <taxon>Pterygota</taxon>
        <taxon>Neoptera</taxon>
        <taxon>Endopterygota</taxon>
        <taxon>Lepidoptera</taxon>
        <taxon>Glossata</taxon>
        <taxon>Ditrysia</taxon>
        <taxon>Tineoidea</taxon>
        <taxon>Psychidae</taxon>
        <taxon>Oiketicinae</taxon>
        <taxon>Eumeta</taxon>
    </lineage>
</organism>
<dbReference type="EMBL" id="BGZK01001003">
    <property type="protein sequence ID" value="GBP68181.1"/>
    <property type="molecule type" value="Genomic_DNA"/>
</dbReference>
<keyword evidence="3" id="KW-1185">Reference proteome</keyword>
<evidence type="ECO:0000313" key="2">
    <source>
        <dbReference type="EMBL" id="GBP68181.1"/>
    </source>
</evidence>
<protein>
    <submittedName>
        <fullName evidence="2">Uncharacterized protein</fullName>
    </submittedName>
</protein>
<evidence type="ECO:0000313" key="3">
    <source>
        <dbReference type="Proteomes" id="UP000299102"/>
    </source>
</evidence>
<comment type="caution">
    <text evidence="2">The sequence shown here is derived from an EMBL/GenBank/DDBJ whole genome shotgun (WGS) entry which is preliminary data.</text>
</comment>
<feature type="compositionally biased region" description="Polar residues" evidence="1">
    <location>
        <begin position="36"/>
        <end position="47"/>
    </location>
</feature>
<accession>A0A4C1XW49</accession>
<evidence type="ECO:0000256" key="1">
    <source>
        <dbReference type="SAM" id="MobiDB-lite"/>
    </source>
</evidence>
<reference evidence="2 3" key="1">
    <citation type="journal article" date="2019" name="Commun. Biol.">
        <title>The bagworm genome reveals a unique fibroin gene that provides high tensile strength.</title>
        <authorList>
            <person name="Kono N."/>
            <person name="Nakamura H."/>
            <person name="Ohtoshi R."/>
            <person name="Tomita M."/>
            <person name="Numata K."/>
            <person name="Arakawa K."/>
        </authorList>
    </citation>
    <scope>NUCLEOTIDE SEQUENCE [LARGE SCALE GENOMIC DNA]</scope>
</reference>
<name>A0A4C1XW49_EUMVA</name>
<feature type="region of interest" description="Disordered" evidence="1">
    <location>
        <begin position="35"/>
        <end position="81"/>
    </location>
</feature>